<dbReference type="AlphaFoldDB" id="A0A1M4SCH0"/>
<dbReference type="STRING" id="1302690.BUE76_23225"/>
<keyword evidence="2" id="KW-1185">Reference proteome</keyword>
<dbReference type="Proteomes" id="UP000184368">
    <property type="component" value="Unassembled WGS sequence"/>
</dbReference>
<accession>A0A1M4SCH0</accession>
<evidence type="ECO:0000313" key="1">
    <source>
        <dbReference type="EMBL" id="SHE29901.1"/>
    </source>
</evidence>
<reference evidence="1 2" key="1">
    <citation type="submission" date="2016-11" db="EMBL/GenBank/DDBJ databases">
        <authorList>
            <person name="Jaros S."/>
            <person name="Januszkiewicz K."/>
            <person name="Wedrychowicz H."/>
        </authorList>
    </citation>
    <scope>NUCLEOTIDE SEQUENCE [LARGE SCALE GENOMIC DNA]</scope>
    <source>
        <strain evidence="1 2">DSM 26897</strain>
    </source>
</reference>
<sequence length="98" mass="11001">MQVEAAKVVVSFFELAEEDPRVKPGHLGLYTALLAACIRAGSTNPFSISRSSIMRQAKLSSRSTYNQMMRDLMQFGFIRYLPAQNGLSLSIVFLRKLE</sequence>
<proteinExistence type="predicted"/>
<evidence type="ECO:0000313" key="2">
    <source>
        <dbReference type="Proteomes" id="UP000184368"/>
    </source>
</evidence>
<evidence type="ECO:0008006" key="3">
    <source>
        <dbReference type="Google" id="ProtNLM"/>
    </source>
</evidence>
<name>A0A1M4SCH0_9BACT</name>
<organism evidence="1 2">
    <name type="scientific">Cnuella takakiae</name>
    <dbReference type="NCBI Taxonomy" id="1302690"/>
    <lineage>
        <taxon>Bacteria</taxon>
        <taxon>Pseudomonadati</taxon>
        <taxon>Bacteroidota</taxon>
        <taxon>Chitinophagia</taxon>
        <taxon>Chitinophagales</taxon>
        <taxon>Chitinophagaceae</taxon>
        <taxon>Cnuella</taxon>
    </lineage>
</organism>
<dbReference type="EMBL" id="FQUO01000001">
    <property type="protein sequence ID" value="SHE29901.1"/>
    <property type="molecule type" value="Genomic_DNA"/>
</dbReference>
<protein>
    <recommendedName>
        <fullName evidence="3">Helix-turn-helix domain-containing protein</fullName>
    </recommendedName>
</protein>
<gene>
    <name evidence="1" type="ORF">SAMN05444008_10173</name>
</gene>
<dbReference type="RefSeq" id="WP_073038922.1">
    <property type="nucleotide sequence ID" value="NZ_FQUO01000001.1"/>
</dbReference>